<dbReference type="HOGENOM" id="CLU_1124399_0_0_1"/>
<organism evidence="1 2">
    <name type="scientific">Ceriporiopsis subvermispora (strain B)</name>
    <name type="common">White-rot fungus</name>
    <name type="synonym">Gelatoporia subvermispora</name>
    <dbReference type="NCBI Taxonomy" id="914234"/>
    <lineage>
        <taxon>Eukaryota</taxon>
        <taxon>Fungi</taxon>
        <taxon>Dikarya</taxon>
        <taxon>Basidiomycota</taxon>
        <taxon>Agaricomycotina</taxon>
        <taxon>Agaricomycetes</taxon>
        <taxon>Polyporales</taxon>
        <taxon>Gelatoporiaceae</taxon>
        <taxon>Gelatoporia</taxon>
    </lineage>
</organism>
<gene>
    <name evidence="1" type="ORF">CERSUDRAFT_65743</name>
</gene>
<proteinExistence type="predicted"/>
<dbReference type="AlphaFoldDB" id="M2QJ00"/>
<protein>
    <submittedName>
        <fullName evidence="1">Uncharacterized protein</fullName>
    </submittedName>
</protein>
<reference evidence="1 2" key="1">
    <citation type="journal article" date="2012" name="Proc. Natl. Acad. Sci. U.S.A.">
        <title>Comparative genomics of Ceriporiopsis subvermispora and Phanerochaete chrysosporium provide insight into selective ligninolysis.</title>
        <authorList>
            <person name="Fernandez-Fueyo E."/>
            <person name="Ruiz-Duenas F.J."/>
            <person name="Ferreira P."/>
            <person name="Floudas D."/>
            <person name="Hibbett D.S."/>
            <person name="Canessa P."/>
            <person name="Larrondo L.F."/>
            <person name="James T.Y."/>
            <person name="Seelenfreund D."/>
            <person name="Lobos S."/>
            <person name="Polanco R."/>
            <person name="Tello M."/>
            <person name="Honda Y."/>
            <person name="Watanabe T."/>
            <person name="Watanabe T."/>
            <person name="Ryu J.S."/>
            <person name="Kubicek C.P."/>
            <person name="Schmoll M."/>
            <person name="Gaskell J."/>
            <person name="Hammel K.E."/>
            <person name="St John F.J."/>
            <person name="Vanden Wymelenberg A."/>
            <person name="Sabat G."/>
            <person name="Splinter BonDurant S."/>
            <person name="Syed K."/>
            <person name="Yadav J.S."/>
            <person name="Doddapaneni H."/>
            <person name="Subramanian V."/>
            <person name="Lavin J.L."/>
            <person name="Oguiza J.A."/>
            <person name="Perez G."/>
            <person name="Pisabarro A.G."/>
            <person name="Ramirez L."/>
            <person name="Santoyo F."/>
            <person name="Master E."/>
            <person name="Coutinho P.M."/>
            <person name="Henrissat B."/>
            <person name="Lombard V."/>
            <person name="Magnuson J.K."/>
            <person name="Kuees U."/>
            <person name="Hori C."/>
            <person name="Igarashi K."/>
            <person name="Samejima M."/>
            <person name="Held B.W."/>
            <person name="Barry K.W."/>
            <person name="LaButti K.M."/>
            <person name="Lapidus A."/>
            <person name="Lindquist E.A."/>
            <person name="Lucas S.M."/>
            <person name="Riley R."/>
            <person name="Salamov A.A."/>
            <person name="Hoffmeister D."/>
            <person name="Schwenk D."/>
            <person name="Hadar Y."/>
            <person name="Yarden O."/>
            <person name="de Vries R.P."/>
            <person name="Wiebenga A."/>
            <person name="Stenlid J."/>
            <person name="Eastwood D."/>
            <person name="Grigoriev I.V."/>
            <person name="Berka R.M."/>
            <person name="Blanchette R.A."/>
            <person name="Kersten P."/>
            <person name="Martinez A.T."/>
            <person name="Vicuna R."/>
            <person name="Cullen D."/>
        </authorList>
    </citation>
    <scope>NUCLEOTIDE SEQUENCE [LARGE SCALE GENOMIC DNA]</scope>
    <source>
        <strain evidence="1 2">B</strain>
    </source>
</reference>
<keyword evidence="2" id="KW-1185">Reference proteome</keyword>
<dbReference type="EMBL" id="KB445797">
    <property type="protein sequence ID" value="EMD36998.1"/>
    <property type="molecule type" value="Genomic_DNA"/>
</dbReference>
<evidence type="ECO:0000313" key="1">
    <source>
        <dbReference type="EMBL" id="EMD36998.1"/>
    </source>
</evidence>
<dbReference type="Proteomes" id="UP000016930">
    <property type="component" value="Unassembled WGS sequence"/>
</dbReference>
<name>M2QJ00_CERS8</name>
<evidence type="ECO:0000313" key="2">
    <source>
        <dbReference type="Proteomes" id="UP000016930"/>
    </source>
</evidence>
<accession>M2QJ00</accession>
<sequence length="247" mass="27475">MCLSSSIIHPDGTVAMSERPANQAALRMLPRREFEYLRGCVSVLWPTGVAFPVRHLVLDSIDFEHVAHQSADVLRDTRPSSLTIELDGGMSQDVQDTWVLGIAQGVEELAHLVLHVRQISVFMIKQTTLFPLPLAKEVVARVPIRLLELKLAHKVAHGRTKDHASLLMPALQEHWARALFETSKGSSLLCILFSNSSEWVRWSSDTTAREGTLLGESLSEEQYAHVKETQGLSGDSQDQFPCPVTTF</sequence>